<dbReference type="OrthoDB" id="444255at2759"/>
<evidence type="ECO:0000313" key="6">
    <source>
        <dbReference type="Proteomes" id="UP000267096"/>
    </source>
</evidence>
<gene>
    <name evidence="5" type="ORF">ASIM_LOCUS3358</name>
</gene>
<keyword evidence="3" id="KW-1133">Transmembrane helix</keyword>
<dbReference type="AlphaFoldDB" id="A0A3P6N811"/>
<dbReference type="InterPro" id="IPR009644">
    <property type="entry name" value="FKTN/MNN4/W02B3.4-1"/>
</dbReference>
<evidence type="ECO:0000256" key="2">
    <source>
        <dbReference type="ARBA" id="ARBA00022692"/>
    </source>
</evidence>
<organism evidence="5 6">
    <name type="scientific">Anisakis simplex</name>
    <name type="common">Herring worm</name>
    <dbReference type="NCBI Taxonomy" id="6269"/>
    <lineage>
        <taxon>Eukaryota</taxon>
        <taxon>Metazoa</taxon>
        <taxon>Ecdysozoa</taxon>
        <taxon>Nematoda</taxon>
        <taxon>Chromadorea</taxon>
        <taxon>Rhabditida</taxon>
        <taxon>Spirurina</taxon>
        <taxon>Ascaridomorpha</taxon>
        <taxon>Ascaridoidea</taxon>
        <taxon>Anisakidae</taxon>
        <taxon>Anisakis</taxon>
        <taxon>Anisakis simplex complex</taxon>
    </lineage>
</organism>
<dbReference type="PANTHER" id="PTHR15407:SF28">
    <property type="entry name" value="RIBITOL-5-PHOSPHATE TRANSFERASE FKTN"/>
    <property type="match status" value="1"/>
</dbReference>
<protein>
    <submittedName>
        <fullName evidence="5">Uncharacterized protein</fullName>
    </submittedName>
</protein>
<keyword evidence="6" id="KW-1185">Reference proteome</keyword>
<name>A0A3P6N811_ANISI</name>
<dbReference type="EMBL" id="UYRR01005151">
    <property type="protein sequence ID" value="VDK21586.1"/>
    <property type="molecule type" value="Genomic_DNA"/>
</dbReference>
<evidence type="ECO:0000256" key="4">
    <source>
        <dbReference type="ARBA" id="ARBA00023136"/>
    </source>
</evidence>
<dbReference type="Proteomes" id="UP000267096">
    <property type="component" value="Unassembled WGS sequence"/>
</dbReference>
<evidence type="ECO:0000256" key="3">
    <source>
        <dbReference type="ARBA" id="ARBA00022989"/>
    </source>
</evidence>
<dbReference type="PANTHER" id="PTHR15407">
    <property type="entry name" value="FUKUTIN-RELATED"/>
    <property type="match status" value="1"/>
</dbReference>
<evidence type="ECO:0000256" key="1">
    <source>
        <dbReference type="ARBA" id="ARBA00004167"/>
    </source>
</evidence>
<evidence type="ECO:0000313" key="5">
    <source>
        <dbReference type="EMBL" id="VDK21586.1"/>
    </source>
</evidence>
<keyword evidence="4" id="KW-0472">Membrane</keyword>
<sequence length="215" mass="25360">MNGNDFEKKWRNGRFIECLNLNVSDITSNTTIKETFVHRMAQFRDFIQRYNSTPILFGGTLLGLSHFYYHCFGVHFIIVPHNSLLNFEQKKFEVDDSLELSVRVDSVKIDLFFIYNDNENDWVGGMIVPKKAKLKWTYPHIDDFCVGDLYGVLFNVPCNVEDVLEADYGVNWTIPHRSASFVWYKSHRNVKRNGYWKKSEWSTVYKQFSKKKSVK</sequence>
<dbReference type="GO" id="GO:0016020">
    <property type="term" value="C:membrane"/>
    <property type="evidence" value="ECO:0007669"/>
    <property type="project" value="UniProtKB-SubCell"/>
</dbReference>
<reference evidence="5 6" key="1">
    <citation type="submission" date="2018-11" db="EMBL/GenBank/DDBJ databases">
        <authorList>
            <consortium name="Pathogen Informatics"/>
        </authorList>
    </citation>
    <scope>NUCLEOTIDE SEQUENCE [LARGE SCALE GENOMIC DNA]</scope>
</reference>
<proteinExistence type="predicted"/>
<keyword evidence="2" id="KW-0812">Transmembrane</keyword>
<accession>A0A3P6N811</accession>
<comment type="subcellular location">
    <subcellularLocation>
        <location evidence="1">Membrane</location>
        <topology evidence="1">Single-pass membrane protein</topology>
    </subcellularLocation>
</comment>